<reference evidence="13" key="2">
    <citation type="journal article" date="2022" name="Hortic Res">
        <title>The genome of Dioscorea zingiberensis sheds light on the biosynthesis, origin and evolution of the medicinally important diosgenin saponins.</title>
        <authorList>
            <person name="Li Y."/>
            <person name="Tan C."/>
            <person name="Li Z."/>
            <person name="Guo J."/>
            <person name="Li S."/>
            <person name="Chen X."/>
            <person name="Wang C."/>
            <person name="Dai X."/>
            <person name="Yang H."/>
            <person name="Song W."/>
            <person name="Hou L."/>
            <person name="Xu J."/>
            <person name="Tong Z."/>
            <person name="Xu A."/>
            <person name="Yuan X."/>
            <person name="Wang W."/>
            <person name="Yang Q."/>
            <person name="Chen L."/>
            <person name="Sun Z."/>
            <person name="Wang K."/>
            <person name="Pan B."/>
            <person name="Chen J."/>
            <person name="Bao Y."/>
            <person name="Liu F."/>
            <person name="Qi X."/>
            <person name="Gang D.R."/>
            <person name="Wen J."/>
            <person name="Li J."/>
        </authorList>
    </citation>
    <scope>NUCLEOTIDE SEQUENCE</scope>
    <source>
        <strain evidence="13">Dzin_1.0</strain>
    </source>
</reference>
<feature type="domain" description="Inhibitor I9" evidence="11">
    <location>
        <begin position="27"/>
        <end position="108"/>
    </location>
</feature>
<dbReference type="OrthoDB" id="10256524at2759"/>
<feature type="domain" description="Peptidase S8/S53" evidence="10">
    <location>
        <begin position="133"/>
        <end position="605"/>
    </location>
</feature>
<dbReference type="CDD" id="cd04852">
    <property type="entry name" value="Peptidases_S8_3"/>
    <property type="match status" value="1"/>
</dbReference>
<name>A0A9D5CSJ4_9LILI</name>
<dbReference type="GO" id="GO:0004252">
    <property type="term" value="F:serine-type endopeptidase activity"/>
    <property type="evidence" value="ECO:0007669"/>
    <property type="project" value="UniProtKB-UniRule"/>
</dbReference>
<evidence type="ECO:0000256" key="5">
    <source>
        <dbReference type="ARBA" id="ARBA00022825"/>
    </source>
</evidence>
<dbReference type="PANTHER" id="PTHR10795">
    <property type="entry name" value="PROPROTEIN CONVERTASE SUBTILISIN/KEXIN"/>
    <property type="match status" value="1"/>
</dbReference>
<dbReference type="InterPro" id="IPR037045">
    <property type="entry name" value="S8pro/Inhibitor_I9_sf"/>
</dbReference>
<dbReference type="PROSITE" id="PS00138">
    <property type="entry name" value="SUBTILASE_SER"/>
    <property type="match status" value="1"/>
</dbReference>
<proteinExistence type="inferred from homology"/>
<dbReference type="SUPFAM" id="SSF52743">
    <property type="entry name" value="Subtilisin-like"/>
    <property type="match status" value="1"/>
</dbReference>
<comment type="caution">
    <text evidence="13">The sequence shown here is derived from an EMBL/GenBank/DDBJ whole genome shotgun (WGS) entry which is preliminary data.</text>
</comment>
<feature type="active site" description="Charge relay system" evidence="6 7">
    <location>
        <position position="561"/>
    </location>
</feature>
<dbReference type="Pfam" id="PF05922">
    <property type="entry name" value="Inhibitor_I9"/>
    <property type="match status" value="1"/>
</dbReference>
<dbReference type="CDD" id="cd02120">
    <property type="entry name" value="PA_subtilisin_like"/>
    <property type="match status" value="1"/>
</dbReference>
<evidence type="ECO:0000256" key="1">
    <source>
        <dbReference type="ARBA" id="ARBA00011073"/>
    </source>
</evidence>
<feature type="region of interest" description="Disordered" evidence="8">
    <location>
        <begin position="193"/>
        <end position="218"/>
    </location>
</feature>
<keyword evidence="3 9" id="KW-0732">Signal</keyword>
<evidence type="ECO:0000256" key="3">
    <source>
        <dbReference type="ARBA" id="ARBA00022729"/>
    </source>
</evidence>
<evidence type="ECO:0000256" key="4">
    <source>
        <dbReference type="ARBA" id="ARBA00022801"/>
    </source>
</evidence>
<comment type="similarity">
    <text evidence="1 7">Belongs to the peptidase S8 family.</text>
</comment>
<dbReference type="InterPro" id="IPR034197">
    <property type="entry name" value="Peptidases_S8_3"/>
</dbReference>
<dbReference type="EMBL" id="JAGGNH010000003">
    <property type="protein sequence ID" value="KAJ0979040.1"/>
    <property type="molecule type" value="Genomic_DNA"/>
</dbReference>
<evidence type="ECO:0000256" key="2">
    <source>
        <dbReference type="ARBA" id="ARBA00022670"/>
    </source>
</evidence>
<dbReference type="GO" id="GO:0006508">
    <property type="term" value="P:proteolysis"/>
    <property type="evidence" value="ECO:0007669"/>
    <property type="project" value="UniProtKB-KW"/>
</dbReference>
<dbReference type="InterPro" id="IPR010259">
    <property type="entry name" value="S8pro/Inhibitor_I9"/>
</dbReference>
<evidence type="ECO:0000256" key="9">
    <source>
        <dbReference type="SAM" id="SignalP"/>
    </source>
</evidence>
<evidence type="ECO:0000259" key="12">
    <source>
        <dbReference type="Pfam" id="PF17766"/>
    </source>
</evidence>
<dbReference type="InterPro" id="IPR041469">
    <property type="entry name" value="Subtilisin-like_FN3"/>
</dbReference>
<keyword evidence="14" id="KW-1185">Reference proteome</keyword>
<sequence>MANLLFFFLISVSQFLYATSNKSPEPFVVYLGSINSNKDENSYTLQASHLQMLSNIIPSEEKERVSLIHSYSNAFKGFSAMLTEEEAALLSGEDGVVSVFRDQNLQLHTTRSWDFIESELGLGSLKFHQRFPKDVIIGLVDTGIWPESPSFDDAGMGEIPSRWKGVCMEGIDFKKSDCNKKLIGARYYGNQPSSIHLPSNGTKTTPQGSPRDDVGHGTHTASTAAGAMVLNASYYGLAHGLQMYKACSMGGSRGSAVLKAIDDAVSDGVDIISISIGMSSMFQSDFLSDPIAIGAFHANQKGVLVVCSGGNDGPDPYTVINAAPWILTVAASSIDRSFQSCIVLGNGNVIKGIGINFSNLTHSASYPLVFGGHAAAQGTPASEASNCYPGSLDSRKTKGKIIVCVDNDPTVTRKIKKLVAQDAQTKGLILIDEVEKGVAFDSGSYPFSEVGDKAGVQILKYINSTKFLQWPLIPHCHHQFHKSETRWPPSFPTVDVNGYKPAPIVAYFSSRGPGGLTEGILKPDVMAPGVSILAAAIPSNEIGAVPDGKKPSNFAIKSGTSMACPHVTGAAAFIRSSHPRWSPSIIRSALMTTATAWSNIGKPLTNSSGANANLHDTGAGEISPMKALRPGLVYETTTEDYLYFLCYYGYKEQVISAMAGTKFSCPKNSSPELISNLNYPSISVARIDGTKNTVSVTRTVTNVGPGNSTYSVTVEAPSGFIVRVLPEKLAFSKRWMKASYQVSFDVKGASKGYGFGSLTWSDGAHIVRSGFAVNVL</sequence>
<feature type="compositionally biased region" description="Polar residues" evidence="8">
    <location>
        <begin position="193"/>
        <end position="208"/>
    </location>
</feature>
<dbReference type="Proteomes" id="UP001085076">
    <property type="component" value="Miscellaneous, Linkage group lg03"/>
</dbReference>
<evidence type="ECO:0000259" key="11">
    <source>
        <dbReference type="Pfam" id="PF05922"/>
    </source>
</evidence>
<evidence type="ECO:0000313" key="13">
    <source>
        <dbReference type="EMBL" id="KAJ0979040.1"/>
    </source>
</evidence>
<dbReference type="Pfam" id="PF00082">
    <property type="entry name" value="Peptidase_S8"/>
    <property type="match status" value="1"/>
</dbReference>
<evidence type="ECO:0000256" key="7">
    <source>
        <dbReference type="PROSITE-ProRule" id="PRU01240"/>
    </source>
</evidence>
<evidence type="ECO:0000256" key="8">
    <source>
        <dbReference type="SAM" id="MobiDB-lite"/>
    </source>
</evidence>
<feature type="active site" description="Charge relay system" evidence="6 7">
    <location>
        <position position="141"/>
    </location>
</feature>
<dbReference type="Gene3D" id="3.50.30.30">
    <property type="match status" value="1"/>
</dbReference>
<feature type="signal peptide" evidence="9">
    <location>
        <begin position="1"/>
        <end position="18"/>
    </location>
</feature>
<dbReference type="Pfam" id="PF17766">
    <property type="entry name" value="fn3_6"/>
    <property type="match status" value="1"/>
</dbReference>
<evidence type="ECO:0000259" key="10">
    <source>
        <dbReference type="Pfam" id="PF00082"/>
    </source>
</evidence>
<dbReference type="InterPro" id="IPR015500">
    <property type="entry name" value="Peptidase_S8_subtilisin-rel"/>
</dbReference>
<feature type="domain" description="Subtilisin-like protease fibronectin type-III" evidence="12">
    <location>
        <begin position="676"/>
        <end position="773"/>
    </location>
</feature>
<protein>
    <submittedName>
        <fullName evidence="13">Uncharacterized protein</fullName>
    </submittedName>
</protein>
<dbReference type="Gene3D" id="2.60.40.2310">
    <property type="match status" value="1"/>
</dbReference>
<dbReference type="PROSITE" id="PS51892">
    <property type="entry name" value="SUBTILASE"/>
    <property type="match status" value="1"/>
</dbReference>
<dbReference type="Gene3D" id="3.40.50.200">
    <property type="entry name" value="Peptidase S8/S53 domain"/>
    <property type="match status" value="1"/>
</dbReference>
<organism evidence="13 14">
    <name type="scientific">Dioscorea zingiberensis</name>
    <dbReference type="NCBI Taxonomy" id="325984"/>
    <lineage>
        <taxon>Eukaryota</taxon>
        <taxon>Viridiplantae</taxon>
        <taxon>Streptophyta</taxon>
        <taxon>Embryophyta</taxon>
        <taxon>Tracheophyta</taxon>
        <taxon>Spermatophyta</taxon>
        <taxon>Magnoliopsida</taxon>
        <taxon>Liliopsida</taxon>
        <taxon>Dioscoreales</taxon>
        <taxon>Dioscoreaceae</taxon>
        <taxon>Dioscorea</taxon>
    </lineage>
</organism>
<dbReference type="InterPro" id="IPR036852">
    <property type="entry name" value="Peptidase_S8/S53_dom_sf"/>
</dbReference>
<evidence type="ECO:0000313" key="14">
    <source>
        <dbReference type="Proteomes" id="UP001085076"/>
    </source>
</evidence>
<gene>
    <name evidence="13" type="ORF">J5N97_014514</name>
</gene>
<dbReference type="InterPro" id="IPR000209">
    <property type="entry name" value="Peptidase_S8/S53_dom"/>
</dbReference>
<reference evidence="13" key="1">
    <citation type="submission" date="2021-03" db="EMBL/GenBank/DDBJ databases">
        <authorList>
            <person name="Li Z."/>
            <person name="Yang C."/>
        </authorList>
    </citation>
    <scope>NUCLEOTIDE SEQUENCE</scope>
    <source>
        <strain evidence="13">Dzin_1.0</strain>
        <tissue evidence="13">Leaf</tissue>
    </source>
</reference>
<keyword evidence="5 7" id="KW-0720">Serine protease</keyword>
<feature type="chain" id="PRO_5038394687" evidence="9">
    <location>
        <begin position="19"/>
        <end position="776"/>
    </location>
</feature>
<feature type="active site" description="Charge relay system" evidence="6 7">
    <location>
        <position position="216"/>
    </location>
</feature>
<accession>A0A9D5CSJ4</accession>
<keyword evidence="2 7" id="KW-0645">Protease</keyword>
<dbReference type="Gene3D" id="3.30.70.80">
    <property type="entry name" value="Peptidase S8 propeptide/proteinase inhibitor I9"/>
    <property type="match status" value="1"/>
</dbReference>
<dbReference type="InterPro" id="IPR023828">
    <property type="entry name" value="Peptidase_S8_Ser-AS"/>
</dbReference>
<keyword evidence="4 7" id="KW-0378">Hydrolase</keyword>
<dbReference type="InterPro" id="IPR045051">
    <property type="entry name" value="SBT"/>
</dbReference>
<dbReference type="PRINTS" id="PR00723">
    <property type="entry name" value="SUBTILISIN"/>
</dbReference>
<evidence type="ECO:0000256" key="6">
    <source>
        <dbReference type="PIRSR" id="PIRSR615500-1"/>
    </source>
</evidence>
<dbReference type="AlphaFoldDB" id="A0A9D5CSJ4"/>